<dbReference type="GO" id="GO:0016758">
    <property type="term" value="F:hexosyltransferase activity"/>
    <property type="evidence" value="ECO:0007669"/>
    <property type="project" value="InterPro"/>
</dbReference>
<dbReference type="EMBL" id="AFGF01000234">
    <property type="protein sequence ID" value="EGO62289.1"/>
    <property type="molecule type" value="Genomic_DNA"/>
</dbReference>
<sequence>MRHYADRIAVIDDLANRPHDCDILLDQNLYDQTQKRYINLVPPACRLFLGPQYALLRNEFYPVRAALPPRTGQIRSVLIFFGGSDLTNETEKTLTALQMLNLGGIRIDVVVGRNNRYIDRIRDICSAMPKTTLHCQTNNMAELMAAADVAIGAGGTTTWERCFLGLPSLTVIVADNQREVTEMAAKAGVTVNLGLSSHVTAKNIAQALQGALDDPGRMCRMSANAMKIMGTYAPPEQHPLVRQILEEKHA</sequence>
<name>F7NNV5_9FIRM</name>
<dbReference type="eggNOG" id="COG3980">
    <property type="taxonomic scope" value="Bacteria"/>
</dbReference>
<dbReference type="InterPro" id="IPR020023">
    <property type="entry name" value="PseG"/>
</dbReference>
<evidence type="ECO:0000313" key="4">
    <source>
        <dbReference type="Proteomes" id="UP000003240"/>
    </source>
</evidence>
<dbReference type="InterPro" id="IPR007235">
    <property type="entry name" value="Glyco_trans_28_C"/>
</dbReference>
<dbReference type="Gene3D" id="3.40.50.11190">
    <property type="match status" value="1"/>
</dbReference>
<dbReference type="NCBIfam" id="TIGR03590">
    <property type="entry name" value="PseG"/>
    <property type="match status" value="1"/>
</dbReference>
<protein>
    <submittedName>
        <fullName evidence="3">Pseudaminic acid biosynthesis-associated protein PseG</fullName>
    </submittedName>
</protein>
<gene>
    <name evidence="3" type="ORF">ALO_18982</name>
</gene>
<comment type="caution">
    <text evidence="3">The sequence shown here is derived from an EMBL/GenBank/DDBJ whole genome shotgun (WGS) entry which is preliminary data.</text>
</comment>
<dbReference type="Proteomes" id="UP000003240">
    <property type="component" value="Unassembled WGS sequence"/>
</dbReference>
<feature type="binding site" evidence="1">
    <location>
        <position position="57"/>
    </location>
    <ligand>
        <name>substrate</name>
    </ligand>
</feature>
<evidence type="ECO:0000256" key="1">
    <source>
        <dbReference type="PIRSR" id="PIRSR620023-2"/>
    </source>
</evidence>
<proteinExistence type="predicted"/>
<dbReference type="SUPFAM" id="SSF53756">
    <property type="entry name" value="UDP-Glycosyltransferase/glycogen phosphorylase"/>
    <property type="match status" value="1"/>
</dbReference>
<evidence type="ECO:0000313" key="3">
    <source>
        <dbReference type="EMBL" id="EGO62289.1"/>
    </source>
</evidence>
<evidence type="ECO:0000259" key="2">
    <source>
        <dbReference type="Pfam" id="PF04101"/>
    </source>
</evidence>
<organism evidence="3 4">
    <name type="scientific">Acetonema longum DSM 6540</name>
    <dbReference type="NCBI Taxonomy" id="1009370"/>
    <lineage>
        <taxon>Bacteria</taxon>
        <taxon>Bacillati</taxon>
        <taxon>Bacillota</taxon>
        <taxon>Negativicutes</taxon>
        <taxon>Acetonemataceae</taxon>
        <taxon>Acetonema</taxon>
    </lineage>
</organism>
<dbReference type="Pfam" id="PF04101">
    <property type="entry name" value="Glyco_tran_28_C"/>
    <property type="match status" value="1"/>
</dbReference>
<accession>F7NNV5</accession>
<dbReference type="STRING" id="1009370.ALO_18982"/>
<reference evidence="3 4" key="1">
    <citation type="journal article" date="2011" name="EMBO J.">
        <title>Structural diversity of bacterial flagellar motors.</title>
        <authorList>
            <person name="Chen S."/>
            <person name="Beeby M."/>
            <person name="Murphy G.E."/>
            <person name="Leadbetter J.R."/>
            <person name="Hendrixson D.R."/>
            <person name="Briegel A."/>
            <person name="Li Z."/>
            <person name="Shi J."/>
            <person name="Tocheva E.I."/>
            <person name="Muller A."/>
            <person name="Dobro M.J."/>
            <person name="Jensen G.J."/>
        </authorList>
    </citation>
    <scope>NUCLEOTIDE SEQUENCE [LARGE SCALE GENOMIC DNA]</scope>
    <source>
        <strain evidence="3 4">DSM 6540</strain>
    </source>
</reference>
<dbReference type="Gene3D" id="3.40.50.2000">
    <property type="entry name" value="Glycogen Phosphorylase B"/>
    <property type="match status" value="1"/>
</dbReference>
<dbReference type="PANTHER" id="PTHR21015">
    <property type="entry name" value="UDP-N-ACETYLGLUCOSAMINE--N-ACETYLMURAMYL-(PENTAPEPTIDE) PYROPHOSPHORYL-UNDECAPRENOL N-ACETYLGLUCOSAMINE TRANSFERASE 1"/>
    <property type="match status" value="1"/>
</dbReference>
<keyword evidence="4" id="KW-1185">Reference proteome</keyword>
<feature type="domain" description="Glycosyl transferase family 28 C-terminal" evidence="2">
    <location>
        <begin position="98"/>
        <end position="224"/>
    </location>
</feature>
<feature type="binding site" evidence="1">
    <location>
        <position position="160"/>
    </location>
    <ligand>
        <name>substrate</name>
    </ligand>
</feature>
<dbReference type="AlphaFoldDB" id="F7NNV5"/>
<dbReference type="PANTHER" id="PTHR21015:SF22">
    <property type="entry name" value="GLYCOSYLTRANSFERASE"/>
    <property type="match status" value="1"/>
</dbReference>